<protein>
    <submittedName>
        <fullName evidence="1">Uncharacterized protein</fullName>
    </submittedName>
</protein>
<comment type="caution">
    <text evidence="1">The sequence shown here is derived from an EMBL/GenBank/DDBJ whole genome shotgun (WGS) entry which is preliminary data.</text>
</comment>
<keyword evidence="2" id="KW-1185">Reference proteome</keyword>
<organism evidence="1 2">
    <name type="scientific">Schleiferia thermophila</name>
    <dbReference type="NCBI Taxonomy" id="884107"/>
    <lineage>
        <taxon>Bacteria</taxon>
        <taxon>Pseudomonadati</taxon>
        <taxon>Bacteroidota</taxon>
        <taxon>Flavobacteriia</taxon>
        <taxon>Flavobacteriales</taxon>
        <taxon>Schleiferiaceae</taxon>
        <taxon>Schleiferia</taxon>
    </lineage>
</organism>
<gene>
    <name evidence="1" type="ORF">DES35_101897</name>
</gene>
<dbReference type="Proteomes" id="UP000253517">
    <property type="component" value="Unassembled WGS sequence"/>
</dbReference>
<reference evidence="1 2" key="1">
    <citation type="submission" date="2018-07" db="EMBL/GenBank/DDBJ databases">
        <title>Genomic Encyclopedia of Type Strains, Phase IV (KMG-IV): sequencing the most valuable type-strain genomes for metagenomic binning, comparative biology and taxonomic classification.</title>
        <authorList>
            <person name="Goeker M."/>
        </authorList>
    </citation>
    <scope>NUCLEOTIDE SEQUENCE [LARGE SCALE GENOMIC DNA]</scope>
    <source>
        <strain evidence="1 2">DSM 21410</strain>
    </source>
</reference>
<dbReference type="AlphaFoldDB" id="A0A369A8G6"/>
<evidence type="ECO:0000313" key="2">
    <source>
        <dbReference type="Proteomes" id="UP000253517"/>
    </source>
</evidence>
<accession>A0A369A8G6</accession>
<evidence type="ECO:0000313" key="1">
    <source>
        <dbReference type="EMBL" id="RCX05609.1"/>
    </source>
</evidence>
<proteinExistence type="predicted"/>
<name>A0A369A8G6_9FLAO</name>
<dbReference type="EMBL" id="QPJS01000001">
    <property type="protein sequence ID" value="RCX05609.1"/>
    <property type="molecule type" value="Genomic_DNA"/>
</dbReference>
<sequence>MFYLCNFLTNDYSKMKNTLIFGLAMLVFSTSCKKSDDNNAYDDPLFALTVEEKNFILLTNTYGPNDPASGVAAGLFKVYQDFLPGSVFTLNIPSSNNIAFKPDITDSILITFFKKPPMPALHVNNEYVGLELEEAISEIAQRKPTAGVNHLVTDKGDHYEIRAKVKFFDFIYLTSFYVVSYLLGDFEPKDYGGGINFTTPAVPGVTEVVDGKLSFAVDVKSLRDTSITVIRKGDPVMHYSVLIGTDSIAFAPGILLDTINFFGSSYDAGDIFGLPETPIRFRIPKTTLSEAADKLHVLTLIFRYNPAMGQYVLQNSYQTRIR</sequence>